<dbReference type="InterPro" id="IPR051888">
    <property type="entry name" value="UPF0148_domain"/>
</dbReference>
<evidence type="ECO:0000313" key="2">
    <source>
        <dbReference type="EMBL" id="CAF1258813.1"/>
    </source>
</evidence>
<organism evidence="1 4">
    <name type="scientific">Rotaria sordida</name>
    <dbReference type="NCBI Taxonomy" id="392033"/>
    <lineage>
        <taxon>Eukaryota</taxon>
        <taxon>Metazoa</taxon>
        <taxon>Spiralia</taxon>
        <taxon>Gnathifera</taxon>
        <taxon>Rotifera</taxon>
        <taxon>Eurotatoria</taxon>
        <taxon>Bdelloidea</taxon>
        <taxon>Philodinida</taxon>
        <taxon>Philodinidae</taxon>
        <taxon>Rotaria</taxon>
    </lineage>
</organism>
<sequence>MDINQIHNHFSIKTDIDDDFKLINDMSKEASIIDEHRRLRDNEITEKFDGYIRKGYSTINDTCPVCSYILLRTPARQVFCVGCNEIKIDNKRTRHKKKIVTRHKKKSHIKFSKTQKKKREHIEYVHNCNRLENKVKWAIDKLIKIQKPNRINEMCTVIIKLIETIDLLKKHEMTSITN</sequence>
<dbReference type="OrthoDB" id="10055630at2759"/>
<dbReference type="AlphaFoldDB" id="A0A814ZHS4"/>
<dbReference type="Proteomes" id="UP000663882">
    <property type="component" value="Unassembled WGS sequence"/>
</dbReference>
<keyword evidence="5" id="KW-1185">Reference proteome</keyword>
<dbReference type="EMBL" id="CAJNOH010001689">
    <property type="protein sequence ID" value="CAF1242073.1"/>
    <property type="molecule type" value="Genomic_DNA"/>
</dbReference>
<dbReference type="EMBL" id="CAJNOO010002344">
    <property type="protein sequence ID" value="CAF1258813.1"/>
    <property type="molecule type" value="Genomic_DNA"/>
</dbReference>
<protein>
    <submittedName>
        <fullName evidence="1">Uncharacterized protein</fullName>
    </submittedName>
</protein>
<evidence type="ECO:0000313" key="3">
    <source>
        <dbReference type="EMBL" id="CAF1523930.1"/>
    </source>
</evidence>
<dbReference type="EMBL" id="CAJNOL010002708">
    <property type="protein sequence ID" value="CAF1523930.1"/>
    <property type="molecule type" value="Genomic_DNA"/>
</dbReference>
<evidence type="ECO:0000313" key="1">
    <source>
        <dbReference type="EMBL" id="CAF1242073.1"/>
    </source>
</evidence>
<evidence type="ECO:0000313" key="4">
    <source>
        <dbReference type="Proteomes" id="UP000663854"/>
    </source>
</evidence>
<evidence type="ECO:0000313" key="5">
    <source>
        <dbReference type="Proteomes" id="UP000663870"/>
    </source>
</evidence>
<comment type="caution">
    <text evidence="1">The sequence shown here is derived from an EMBL/GenBank/DDBJ whole genome shotgun (WGS) entry which is preliminary data.</text>
</comment>
<dbReference type="Pfam" id="PF06677">
    <property type="entry name" value="Auto_anti-p27"/>
    <property type="match status" value="1"/>
</dbReference>
<name>A0A814ZHS4_9BILA</name>
<dbReference type="InterPro" id="IPR009563">
    <property type="entry name" value="SSSCA1"/>
</dbReference>
<gene>
    <name evidence="3" type="ORF">JXQ802_LOCUS41768</name>
    <name evidence="1" type="ORF">PYM288_LOCUS26928</name>
    <name evidence="2" type="ORF">RFH988_LOCUS27562</name>
</gene>
<dbReference type="PANTHER" id="PTHR16537">
    <property type="entry name" value="SJOEGREN SYNDROME/SCLERODERMA AUTOANTIGEN 1"/>
    <property type="match status" value="1"/>
</dbReference>
<reference evidence="1" key="1">
    <citation type="submission" date="2021-02" db="EMBL/GenBank/DDBJ databases">
        <authorList>
            <person name="Nowell W R."/>
        </authorList>
    </citation>
    <scope>NUCLEOTIDE SEQUENCE</scope>
</reference>
<proteinExistence type="predicted"/>
<dbReference type="Proteomes" id="UP000663854">
    <property type="component" value="Unassembled WGS sequence"/>
</dbReference>
<dbReference type="Proteomes" id="UP000663870">
    <property type="component" value="Unassembled WGS sequence"/>
</dbReference>
<accession>A0A814ZHS4</accession>
<dbReference type="PANTHER" id="PTHR16537:SF1">
    <property type="entry name" value="PROTEIN ZNRD2"/>
    <property type="match status" value="1"/>
</dbReference>